<dbReference type="EMBL" id="PDDY01000004">
    <property type="protein sequence ID" value="PEH37720.1"/>
    <property type="molecule type" value="Genomic_DNA"/>
</dbReference>
<dbReference type="GO" id="GO:0003677">
    <property type="term" value="F:DNA binding"/>
    <property type="evidence" value="ECO:0007669"/>
    <property type="project" value="InterPro"/>
</dbReference>
<dbReference type="RefSeq" id="WP_036050247.1">
    <property type="nucleotide sequence ID" value="NZ_CADEVY010000015.1"/>
</dbReference>
<reference evidence="5" key="2">
    <citation type="submission" date="2017-09" db="EMBL/GenBank/DDBJ databases">
        <title>FDA dAtabase for Regulatory Grade micrObial Sequences (FDA-ARGOS): Supporting development and validation of Infectious Disease Dx tests.</title>
        <authorList>
            <person name="Minogue T."/>
            <person name="Wolcott M."/>
            <person name="Wasieloski L."/>
            <person name="Aguilar W."/>
            <person name="Moore D."/>
            <person name="Tallon L."/>
            <person name="Sadzewicz L."/>
            <person name="Ott S."/>
            <person name="Zhao X."/>
            <person name="Nagaraj S."/>
            <person name="Vavikolanu K."/>
            <person name="Aluvathingal J."/>
            <person name="Nadendla S."/>
            <person name="Sichtig H."/>
        </authorList>
    </citation>
    <scope>NUCLEOTIDE SEQUENCE [LARGE SCALE GENOMIC DNA]</scope>
    <source>
        <strain evidence="5">FDAARGOS_390</strain>
    </source>
</reference>
<comment type="caution">
    <text evidence="3">The sequence shown here is derived from an EMBL/GenBank/DDBJ whole genome shotgun (WGS) entry which is preliminary data.</text>
</comment>
<dbReference type="OrthoDB" id="6006530at2"/>
<dbReference type="Proteomes" id="UP000220629">
    <property type="component" value="Unassembled WGS sequence"/>
</dbReference>
<organism evidence="3 5">
    <name type="scientific">Burkholderia gladioli</name>
    <name type="common">Pseudomonas marginata</name>
    <name type="synonym">Phytomonas marginata</name>
    <dbReference type="NCBI Taxonomy" id="28095"/>
    <lineage>
        <taxon>Bacteria</taxon>
        <taxon>Pseudomonadati</taxon>
        <taxon>Pseudomonadota</taxon>
        <taxon>Betaproteobacteria</taxon>
        <taxon>Burkholderiales</taxon>
        <taxon>Burkholderiaceae</taxon>
        <taxon>Burkholderia</taxon>
    </lineage>
</organism>
<dbReference type="KEGG" id="bgo:BM43_75"/>
<dbReference type="AlphaFoldDB" id="A0A095G0P7"/>
<dbReference type="PROSITE" id="PS50943">
    <property type="entry name" value="HTH_CROC1"/>
    <property type="match status" value="1"/>
</dbReference>
<feature type="domain" description="HTH cro/C1-type" evidence="1">
    <location>
        <begin position="16"/>
        <end position="74"/>
    </location>
</feature>
<proteinExistence type="predicted"/>
<protein>
    <submittedName>
        <fullName evidence="2">Csp</fullName>
    </submittedName>
    <submittedName>
        <fullName evidence="3">XRE family transcriptional regulator</fullName>
    </submittedName>
</protein>
<dbReference type="Proteomes" id="UP000029590">
    <property type="component" value="Unassembled WGS sequence"/>
</dbReference>
<dbReference type="Pfam" id="PF01381">
    <property type="entry name" value="HTH_3"/>
    <property type="match status" value="1"/>
</dbReference>
<accession>A0A095G0P7</accession>
<evidence type="ECO:0000313" key="2">
    <source>
        <dbReference type="EMBL" id="KGC10972.1"/>
    </source>
</evidence>
<dbReference type="InterPro" id="IPR010982">
    <property type="entry name" value="Lambda_DNA-bd_dom_sf"/>
</dbReference>
<dbReference type="SMART" id="SM00530">
    <property type="entry name" value="HTH_XRE"/>
    <property type="match status" value="1"/>
</dbReference>
<evidence type="ECO:0000313" key="4">
    <source>
        <dbReference type="Proteomes" id="UP000029590"/>
    </source>
</evidence>
<evidence type="ECO:0000313" key="5">
    <source>
        <dbReference type="Proteomes" id="UP000220629"/>
    </source>
</evidence>
<dbReference type="InterPro" id="IPR001387">
    <property type="entry name" value="Cro/C1-type_HTH"/>
</dbReference>
<reference evidence="2 4" key="1">
    <citation type="submission" date="2014-04" db="EMBL/GenBank/DDBJ databases">
        <authorList>
            <person name="Bishop-Lilly K.A."/>
            <person name="Broomall S.M."/>
            <person name="Chain P.S."/>
            <person name="Chertkov O."/>
            <person name="Coyne S.R."/>
            <person name="Daligault H.E."/>
            <person name="Davenport K.W."/>
            <person name="Erkkila T."/>
            <person name="Frey K.G."/>
            <person name="Gibbons H.S."/>
            <person name="Gu W."/>
            <person name="Jaissle J."/>
            <person name="Johnson S.L."/>
            <person name="Koroleva G.I."/>
            <person name="Ladner J.T."/>
            <person name="Lo C.-C."/>
            <person name="Minogue T.D."/>
            <person name="Munk C."/>
            <person name="Palacios G.F."/>
            <person name="Redden C.L."/>
            <person name="Rosenzweig C.N."/>
            <person name="Scholz M.B."/>
            <person name="Teshima H."/>
            <person name="Xu Y."/>
        </authorList>
    </citation>
    <scope>NUCLEOTIDE SEQUENCE [LARGE SCALE GENOMIC DNA]</scope>
    <source>
        <strain evidence="2">Gladioli</strain>
        <strain evidence="4">gladioli</strain>
    </source>
</reference>
<evidence type="ECO:0000313" key="3">
    <source>
        <dbReference type="EMBL" id="PEH37720.1"/>
    </source>
</evidence>
<name>A0A095G0P7_BURGA</name>
<dbReference type="CDD" id="cd00093">
    <property type="entry name" value="HTH_XRE"/>
    <property type="match status" value="1"/>
</dbReference>
<evidence type="ECO:0000259" key="1">
    <source>
        <dbReference type="PROSITE" id="PS50943"/>
    </source>
</evidence>
<dbReference type="EMBL" id="JPGG01000017">
    <property type="protein sequence ID" value="KGC10972.1"/>
    <property type="molecule type" value="Genomic_DNA"/>
</dbReference>
<dbReference type="Gene3D" id="1.10.260.40">
    <property type="entry name" value="lambda repressor-like DNA-binding domains"/>
    <property type="match status" value="1"/>
</dbReference>
<sequence length="109" mass="12124">MPRDTPTSDAVFPRRLKQARLRSGFTQEQLGIQAGIDEFSASTRVNQYEKGKHTPAIQTSQRLARALLVPTGFLYEDDDLLANLLAIAGRLSKEKKRVLLASAEKLAQE</sequence>
<reference evidence="3" key="3">
    <citation type="submission" date="2017-09" db="EMBL/GenBank/DDBJ databases">
        <title>FDA dAtabase for Regulatory Grade micrObial Sequences (FDA-ARGOS): Supporting development and validation of Infectious Disease Dx tests.</title>
        <authorList>
            <person name="Minogue T."/>
            <person name="Wolcott M."/>
            <person name="Wasieloski L."/>
            <person name="Aguilar W."/>
            <person name="Moore D."/>
            <person name="Tallon L.J."/>
            <person name="Sadzewicz L."/>
            <person name="Ott S."/>
            <person name="Zhao X."/>
            <person name="Nagaraj S."/>
            <person name="Vavikolanu K."/>
            <person name="Aluvathingal J."/>
            <person name="Nadendla S."/>
            <person name="Sichtig H."/>
        </authorList>
    </citation>
    <scope>NUCLEOTIDE SEQUENCE</scope>
    <source>
        <strain evidence="3">FDAARGOS_390</strain>
    </source>
</reference>
<gene>
    <name evidence="3" type="ORF">CRM94_24810</name>
    <name evidence="2" type="ORF">DM48_7257</name>
</gene>
<dbReference type="SUPFAM" id="SSF47413">
    <property type="entry name" value="lambda repressor-like DNA-binding domains"/>
    <property type="match status" value="1"/>
</dbReference>